<evidence type="ECO:0000313" key="4">
    <source>
        <dbReference type="Proteomes" id="UP001241537"/>
    </source>
</evidence>
<dbReference type="Proteomes" id="UP001241537">
    <property type="component" value="Unassembled WGS sequence"/>
</dbReference>
<evidence type="ECO:0000256" key="1">
    <source>
        <dbReference type="SAM" id="MobiDB-lite"/>
    </source>
</evidence>
<dbReference type="AlphaFoldDB" id="A0AAE4AL28"/>
<gene>
    <name evidence="3" type="ORF">J2S20_002299</name>
</gene>
<dbReference type="PROSITE" id="PS50943">
    <property type="entry name" value="HTH_CROC1"/>
    <property type="match status" value="1"/>
</dbReference>
<name>A0AAE4AL28_9FIRM</name>
<dbReference type="RefSeq" id="WP_106613187.1">
    <property type="nucleotide sequence ID" value="NZ_JAUSTO010000024.1"/>
</dbReference>
<dbReference type="SUPFAM" id="SSF47413">
    <property type="entry name" value="lambda repressor-like DNA-binding domains"/>
    <property type="match status" value="1"/>
</dbReference>
<protein>
    <submittedName>
        <fullName evidence="3">DNA-binding XRE family transcriptional regulator</fullName>
    </submittedName>
</protein>
<dbReference type="InterPro" id="IPR010982">
    <property type="entry name" value="Lambda_DNA-bd_dom_sf"/>
</dbReference>
<dbReference type="Pfam" id="PF01381">
    <property type="entry name" value="HTH_3"/>
    <property type="match status" value="1"/>
</dbReference>
<keyword evidence="3" id="KW-0238">DNA-binding</keyword>
<dbReference type="InterPro" id="IPR001387">
    <property type="entry name" value="Cro/C1-type_HTH"/>
</dbReference>
<feature type="compositionally biased region" description="Basic and acidic residues" evidence="1">
    <location>
        <begin position="1"/>
        <end position="13"/>
    </location>
</feature>
<accession>A0AAE4AL28</accession>
<proteinExistence type="predicted"/>
<dbReference type="GO" id="GO:0003677">
    <property type="term" value="F:DNA binding"/>
    <property type="evidence" value="ECO:0007669"/>
    <property type="project" value="UniProtKB-KW"/>
</dbReference>
<evidence type="ECO:0000313" key="3">
    <source>
        <dbReference type="EMBL" id="MDQ0153578.1"/>
    </source>
</evidence>
<comment type="caution">
    <text evidence="3">The sequence shown here is derived from an EMBL/GenBank/DDBJ whole genome shotgun (WGS) entry which is preliminary data.</text>
</comment>
<organism evidence="3 4">
    <name type="scientific">Moryella indoligenes</name>
    <dbReference type="NCBI Taxonomy" id="371674"/>
    <lineage>
        <taxon>Bacteria</taxon>
        <taxon>Bacillati</taxon>
        <taxon>Bacillota</taxon>
        <taxon>Clostridia</taxon>
        <taxon>Lachnospirales</taxon>
        <taxon>Lachnospiraceae</taxon>
        <taxon>Moryella</taxon>
    </lineage>
</organism>
<reference evidence="3" key="1">
    <citation type="submission" date="2023-07" db="EMBL/GenBank/DDBJ databases">
        <title>Genomic Encyclopedia of Type Strains, Phase IV (KMG-IV): sequencing the most valuable type-strain genomes for metagenomic binning, comparative biology and taxonomic classification.</title>
        <authorList>
            <person name="Goeker M."/>
        </authorList>
    </citation>
    <scope>NUCLEOTIDE SEQUENCE</scope>
    <source>
        <strain evidence="3">DSM 19659</strain>
    </source>
</reference>
<evidence type="ECO:0000259" key="2">
    <source>
        <dbReference type="PROSITE" id="PS50943"/>
    </source>
</evidence>
<keyword evidence="4" id="KW-1185">Reference proteome</keyword>
<dbReference type="EMBL" id="JAUSTO010000024">
    <property type="protein sequence ID" value="MDQ0153578.1"/>
    <property type="molecule type" value="Genomic_DNA"/>
</dbReference>
<feature type="domain" description="HTH cro/C1-type" evidence="2">
    <location>
        <begin position="8"/>
        <end position="62"/>
    </location>
</feature>
<dbReference type="SMART" id="SM00530">
    <property type="entry name" value="HTH_XRE"/>
    <property type="match status" value="1"/>
</dbReference>
<dbReference type="Gene3D" id="1.10.260.40">
    <property type="entry name" value="lambda repressor-like DNA-binding domains"/>
    <property type="match status" value="1"/>
</dbReference>
<dbReference type="CDD" id="cd00093">
    <property type="entry name" value="HTH_XRE"/>
    <property type="match status" value="1"/>
</dbReference>
<feature type="region of interest" description="Disordered" evidence="1">
    <location>
        <begin position="1"/>
        <end position="22"/>
    </location>
</feature>
<sequence length="69" mass="7998">MEERPNNLLEARKSAGLSRNKAAEDLKVDPKTLYRYENGTQCPNVYVAIRLSEYYHRTVKELFPPRSGI</sequence>